<organism evidence="2 3">
    <name type="scientific">Cyclocybe aegerita</name>
    <name type="common">Black poplar mushroom</name>
    <name type="synonym">Agrocybe aegerita</name>
    <dbReference type="NCBI Taxonomy" id="1973307"/>
    <lineage>
        <taxon>Eukaryota</taxon>
        <taxon>Fungi</taxon>
        <taxon>Dikarya</taxon>
        <taxon>Basidiomycota</taxon>
        <taxon>Agaricomycotina</taxon>
        <taxon>Agaricomycetes</taxon>
        <taxon>Agaricomycetidae</taxon>
        <taxon>Agaricales</taxon>
        <taxon>Agaricineae</taxon>
        <taxon>Bolbitiaceae</taxon>
        <taxon>Cyclocybe</taxon>
    </lineage>
</organism>
<dbReference type="InterPro" id="IPR018712">
    <property type="entry name" value="Tle1-like_cat"/>
</dbReference>
<evidence type="ECO:0000313" key="2">
    <source>
        <dbReference type="EMBL" id="CAA7262881.1"/>
    </source>
</evidence>
<reference evidence="2 3" key="1">
    <citation type="submission" date="2020-01" db="EMBL/GenBank/DDBJ databases">
        <authorList>
            <person name="Gupta K D."/>
        </authorList>
    </citation>
    <scope>NUCLEOTIDE SEQUENCE [LARGE SCALE GENOMIC DNA]</scope>
</reference>
<sequence>MGDSSAVCPPTRARTLVLCFDGTSNEYDADNTNVVKLFALLRKDSDEQLVYYQAGVGTWFEPGVVSPLFEWSAKILDLAFAWYLDAHVTDGYKFLMQNYRAGDKICIFGFSRGAYTARALGGLLYKVGLLPRDNEAQVPFAYKMYKRTDEEGLKLCAGFKQTYCLTVNTEFMGVWETVASVGVVMGRTLPFTNSNSSIKTFRHALSLDERRAKFRPNNYHRTAPSAEAARLDPEHASLGGKWGNADSASSISEGDEKTAELLKKKRWGFFGRGQSVKVKKTVKAIAPVLIEESGDPDDVLEVWFAGCHSDVGGGAVLNETTECLANISLRWMVREAIASGSGIKWDIPALMRAKIDLNPEPSPEEIDLDMTDALEPIHDELKNNVLWWLLEIIPLHYSWQDADGVWHRDWTFNFGRGRKISDTQPKFHATVKRRMASPLNYSPKAKWKAGTEVYVQ</sequence>
<name>A0A8S0VYX2_CYCAE</name>
<gene>
    <name evidence="2" type="ORF">AAE3_LOCUS5164</name>
</gene>
<dbReference type="OrthoDB" id="3162439at2759"/>
<comment type="caution">
    <text evidence="2">The sequence shown here is derived from an EMBL/GenBank/DDBJ whole genome shotgun (WGS) entry which is preliminary data.</text>
</comment>
<accession>A0A8S0VYX2</accession>
<dbReference type="PANTHER" id="PTHR33840:SF2">
    <property type="entry name" value="TLE1 PHOSPHOLIPASE DOMAIN-CONTAINING PROTEIN"/>
    <property type="match status" value="1"/>
</dbReference>
<evidence type="ECO:0000313" key="3">
    <source>
        <dbReference type="Proteomes" id="UP000467700"/>
    </source>
</evidence>
<dbReference type="Pfam" id="PF09994">
    <property type="entry name" value="T6SS_Tle1-like_cat"/>
    <property type="match status" value="1"/>
</dbReference>
<feature type="domain" description="T6SS Phospholipase effector Tle1-like catalytic" evidence="1">
    <location>
        <begin position="14"/>
        <end position="335"/>
    </location>
</feature>
<dbReference type="PANTHER" id="PTHR33840">
    <property type="match status" value="1"/>
</dbReference>
<evidence type="ECO:0000259" key="1">
    <source>
        <dbReference type="Pfam" id="PF09994"/>
    </source>
</evidence>
<dbReference type="Proteomes" id="UP000467700">
    <property type="component" value="Unassembled WGS sequence"/>
</dbReference>
<protein>
    <recommendedName>
        <fullName evidence="1">T6SS Phospholipase effector Tle1-like catalytic domain-containing protein</fullName>
    </recommendedName>
</protein>
<dbReference type="AlphaFoldDB" id="A0A8S0VYX2"/>
<proteinExistence type="predicted"/>
<dbReference type="EMBL" id="CACVBS010000037">
    <property type="protein sequence ID" value="CAA7262881.1"/>
    <property type="molecule type" value="Genomic_DNA"/>
</dbReference>
<keyword evidence="3" id="KW-1185">Reference proteome</keyword>